<dbReference type="InterPro" id="IPR036770">
    <property type="entry name" value="Ankyrin_rpt-contain_sf"/>
</dbReference>
<dbReference type="PROSITE" id="PS50088">
    <property type="entry name" value="ANK_REPEAT"/>
    <property type="match status" value="1"/>
</dbReference>
<dbReference type="EMBL" id="JADXDR010000023">
    <property type="protein sequence ID" value="KAI7844836.1"/>
    <property type="molecule type" value="Genomic_DNA"/>
</dbReference>
<dbReference type="SUPFAM" id="SSF48403">
    <property type="entry name" value="Ankyrin repeat"/>
    <property type="match status" value="1"/>
</dbReference>
<proteinExistence type="predicted"/>
<dbReference type="PROSITE" id="PS50297">
    <property type="entry name" value="ANK_REP_REGION"/>
    <property type="match status" value="1"/>
</dbReference>
<evidence type="ECO:0000313" key="2">
    <source>
        <dbReference type="EMBL" id="KAI7844836.1"/>
    </source>
</evidence>
<sequence length="638" mass="66758">MSAGAPAPDPSFEGLPGEAGQPCGDAPCCHEQQAVHPLALFRALYSLQREGEPPPPSVAAVLQQATAAGQQLVHTGPLGFSTLHAAVVCGRTSELAALAAAGAPLDGAADERPPDQIRIPESSLRGKLTSFLRDEAGVQQSGRTGNLYGVTPLATAVQLGKLEAAQQLLELGADPNARGADACARTALGWVLYSPHWSGLESSHNREWFTASPALAQLLLDHGADCLAPLLPGTACSCLGYFASSPPLADAMLAHLERQRAGGALQLDSLWQATELVLAALQRDHLPLLAYGLEGMQAHLSDSGGSPGGSSLGAGEARALCRVLLCALGWRRSDAACQLVLGSGLPIQQVSKTPHFGVVLPLLDSVGVPAEALRLLIHLGVFPAAQCLSFLLSVIDCKALEGVAAMASCRSLLPSGAAATPHFGLNLLQLRPSSSAANPFAACKWPCPIHRALSAMEVNPWQQLMPENLQRRYSTEEPWVLRLLEPLVAAGFAPTIWHTVALPDRLAERFGLAPGAVLGSLDLFEFYSQAVSDRMIFVARGGSWSPATHHHWPDAFKEALRALLLAAIRTGSSTCASSGGGSSGSPASGSQQATLASLPPSVLLHVASLAAAPMSTWDAQGFSRERWRRGLPPLEPSR</sequence>
<protein>
    <submittedName>
        <fullName evidence="2">Uncharacterized protein</fullName>
    </submittedName>
</protein>
<keyword evidence="1" id="KW-0040">ANK repeat</keyword>
<gene>
    <name evidence="2" type="ORF">COHA_001490</name>
</gene>
<feature type="repeat" description="ANK" evidence="1">
    <location>
        <begin position="148"/>
        <end position="180"/>
    </location>
</feature>
<keyword evidence="3" id="KW-1185">Reference proteome</keyword>
<name>A0AAD5H5R1_9CHLO</name>
<comment type="caution">
    <text evidence="2">The sequence shown here is derived from an EMBL/GenBank/DDBJ whole genome shotgun (WGS) entry which is preliminary data.</text>
</comment>
<organism evidence="2 3">
    <name type="scientific">Chlorella ohadii</name>
    <dbReference type="NCBI Taxonomy" id="2649997"/>
    <lineage>
        <taxon>Eukaryota</taxon>
        <taxon>Viridiplantae</taxon>
        <taxon>Chlorophyta</taxon>
        <taxon>core chlorophytes</taxon>
        <taxon>Trebouxiophyceae</taxon>
        <taxon>Chlorellales</taxon>
        <taxon>Chlorellaceae</taxon>
        <taxon>Chlorella clade</taxon>
        <taxon>Chlorella</taxon>
    </lineage>
</organism>
<dbReference type="AlphaFoldDB" id="A0AAD5H5R1"/>
<evidence type="ECO:0000256" key="1">
    <source>
        <dbReference type="PROSITE-ProRule" id="PRU00023"/>
    </source>
</evidence>
<reference evidence="2" key="1">
    <citation type="submission" date="2020-11" db="EMBL/GenBank/DDBJ databases">
        <title>Chlorella ohadii genome sequencing and assembly.</title>
        <authorList>
            <person name="Murik O."/>
            <person name="Treves H."/>
            <person name="Kedem I."/>
            <person name="Shotland Y."/>
            <person name="Kaplan A."/>
        </authorList>
    </citation>
    <scope>NUCLEOTIDE SEQUENCE</scope>
    <source>
        <strain evidence="2">1</strain>
    </source>
</reference>
<dbReference type="Gene3D" id="1.25.40.20">
    <property type="entry name" value="Ankyrin repeat-containing domain"/>
    <property type="match status" value="1"/>
</dbReference>
<evidence type="ECO:0000313" key="3">
    <source>
        <dbReference type="Proteomes" id="UP001205105"/>
    </source>
</evidence>
<dbReference type="SMART" id="SM00248">
    <property type="entry name" value="ANK"/>
    <property type="match status" value="3"/>
</dbReference>
<dbReference type="Pfam" id="PF00023">
    <property type="entry name" value="Ank"/>
    <property type="match status" value="1"/>
</dbReference>
<accession>A0AAD5H5R1</accession>
<dbReference type="InterPro" id="IPR002110">
    <property type="entry name" value="Ankyrin_rpt"/>
</dbReference>
<dbReference type="Proteomes" id="UP001205105">
    <property type="component" value="Unassembled WGS sequence"/>
</dbReference>